<evidence type="ECO:0000256" key="9">
    <source>
        <dbReference type="ARBA" id="ARBA00023014"/>
    </source>
</evidence>
<dbReference type="SUPFAM" id="SSF51905">
    <property type="entry name" value="FAD/NAD(P)-binding domain"/>
    <property type="match status" value="1"/>
</dbReference>
<evidence type="ECO:0000256" key="4">
    <source>
        <dbReference type="ARBA" id="ARBA00022630"/>
    </source>
</evidence>
<dbReference type="AlphaFoldDB" id="A0A9D2LAB8"/>
<dbReference type="Pfam" id="PF07992">
    <property type="entry name" value="Pyr_redox_2"/>
    <property type="match status" value="1"/>
</dbReference>
<reference evidence="12" key="2">
    <citation type="submission" date="2021-04" db="EMBL/GenBank/DDBJ databases">
        <authorList>
            <person name="Gilroy R."/>
        </authorList>
    </citation>
    <scope>NUCLEOTIDE SEQUENCE</scope>
    <source>
        <strain evidence="12">ChiHjej13B12-24818</strain>
    </source>
</reference>
<sequence length="695" mass="74857">MRHDYPHLLSPLDLGRFEVRNRFVMGSMHTGLEDRPGDAKKLAAYLGERARGGVGLIVTGGYSPDRTGRLTPRGAQADDRTLATHNLITREVHEADGRIILQLLHAGRYAFHPLAASARAGRSPITPFRTRRLTRRGVGRTIEHFADAARRAIGAGYDGVEIMGSEGYLLNQFLVPGTNRRRDRWGRGPEGRRTMPLAVAAAVREAIGPEALLSYRISLLDLVPEGQYWDETLALAHGLVERGVDVLSTGIGWHESRVPTIVTSVPRAAFAPVTKRLREEVEVPVVASNRIHDPQVAEQVLSSGQADLISMARPLLADPHLPAKLAEGRANQVVACISCNQACLDNAFEGKRASCLVNPRAGHETELVLSPVLERRRRKVAVVGAGPAGLEAAISAAERGHVVTLFEATKELGGQLRLAARIPGKEDYAQALTSWRMRLFAAGVGVRLGTRPSAQELQDFHDVVVATGVRPRVVDLPGFTTDPAADGPGPRVISYADLLEGRAEPGETVAIIGAGGIGVDVAEYLTSPLPSPTLDTDTWLQHWGVGDPQGHRGGLAVARRAPVDPATAADGRRSREVHLLQRKETKIGAGLGKTTGWVHRAELRHAGVINHLGVTYRRIDAEGLHILEHEEERVLAVDTVVVCAGQISENALAQEVTRARRGRSPRVHLIGGADVAAELDAERAIRQAVEVAAGL</sequence>
<keyword evidence="5" id="KW-0288">FMN</keyword>
<dbReference type="GO" id="GO:0046872">
    <property type="term" value="F:metal ion binding"/>
    <property type="evidence" value="ECO:0007669"/>
    <property type="project" value="UniProtKB-KW"/>
</dbReference>
<evidence type="ECO:0000256" key="1">
    <source>
        <dbReference type="ARBA" id="ARBA00001917"/>
    </source>
</evidence>
<keyword evidence="9" id="KW-0411">Iron-sulfur</keyword>
<dbReference type="GO" id="GO:0010181">
    <property type="term" value="F:FMN binding"/>
    <property type="evidence" value="ECO:0007669"/>
    <property type="project" value="InterPro"/>
</dbReference>
<organism evidence="12 13">
    <name type="scientific">Candidatus Brachybacterium merdavium</name>
    <dbReference type="NCBI Taxonomy" id="2838513"/>
    <lineage>
        <taxon>Bacteria</taxon>
        <taxon>Bacillati</taxon>
        <taxon>Actinomycetota</taxon>
        <taxon>Actinomycetes</taxon>
        <taxon>Micrococcales</taxon>
        <taxon>Dermabacteraceae</taxon>
        <taxon>Brachybacterium</taxon>
    </lineage>
</organism>
<dbReference type="InterPro" id="IPR001155">
    <property type="entry name" value="OxRdtase_FMN_N"/>
</dbReference>
<dbReference type="PRINTS" id="PR00469">
    <property type="entry name" value="PNDRDTASEII"/>
</dbReference>
<evidence type="ECO:0000256" key="8">
    <source>
        <dbReference type="ARBA" id="ARBA00023004"/>
    </source>
</evidence>
<dbReference type="Pfam" id="PF00724">
    <property type="entry name" value="Oxidored_FMN"/>
    <property type="match status" value="1"/>
</dbReference>
<dbReference type="PANTHER" id="PTHR42917">
    <property type="entry name" value="2,4-DIENOYL-COA REDUCTASE"/>
    <property type="match status" value="1"/>
</dbReference>
<protein>
    <submittedName>
        <fullName evidence="12">NADPH-dependent 2,4-dienoyl-CoA reductase</fullName>
    </submittedName>
</protein>
<dbReference type="InterPro" id="IPR023753">
    <property type="entry name" value="FAD/NAD-binding_dom"/>
</dbReference>
<name>A0A9D2LAB8_9MICO</name>
<comment type="caution">
    <text evidence="12">The sequence shown here is derived from an EMBL/GenBank/DDBJ whole genome shotgun (WGS) entry which is preliminary data.</text>
</comment>
<dbReference type="Gene3D" id="3.50.50.60">
    <property type="entry name" value="FAD/NAD(P)-binding domain"/>
    <property type="match status" value="1"/>
</dbReference>
<dbReference type="GO" id="GO:0016491">
    <property type="term" value="F:oxidoreductase activity"/>
    <property type="evidence" value="ECO:0007669"/>
    <property type="project" value="UniProtKB-KW"/>
</dbReference>
<dbReference type="Gene3D" id="3.40.50.720">
    <property type="entry name" value="NAD(P)-binding Rossmann-like Domain"/>
    <property type="match status" value="1"/>
</dbReference>
<dbReference type="GO" id="GO:0051536">
    <property type="term" value="F:iron-sulfur cluster binding"/>
    <property type="evidence" value="ECO:0007669"/>
    <property type="project" value="UniProtKB-KW"/>
</dbReference>
<accession>A0A9D2LAB8</accession>
<evidence type="ECO:0000256" key="6">
    <source>
        <dbReference type="ARBA" id="ARBA00022723"/>
    </source>
</evidence>
<dbReference type="Proteomes" id="UP000823823">
    <property type="component" value="Unassembled WGS sequence"/>
</dbReference>
<comment type="similarity">
    <text evidence="3">In the N-terminal section; belongs to the NADH:flavin oxidoreductase/NADH oxidase family.</text>
</comment>
<dbReference type="SUPFAM" id="SSF51971">
    <property type="entry name" value="Nucleotide-binding domain"/>
    <property type="match status" value="1"/>
</dbReference>
<dbReference type="CDD" id="cd02930">
    <property type="entry name" value="DCR_FMN"/>
    <property type="match status" value="1"/>
</dbReference>
<keyword evidence="6" id="KW-0479">Metal-binding</keyword>
<evidence type="ECO:0000256" key="5">
    <source>
        <dbReference type="ARBA" id="ARBA00022643"/>
    </source>
</evidence>
<evidence type="ECO:0000256" key="2">
    <source>
        <dbReference type="ARBA" id="ARBA00001966"/>
    </source>
</evidence>
<dbReference type="PANTHER" id="PTHR42917:SF2">
    <property type="entry name" value="2,4-DIENOYL-COA REDUCTASE [(2E)-ENOYL-COA-PRODUCING]"/>
    <property type="match status" value="1"/>
</dbReference>
<dbReference type="PROSITE" id="PS00065">
    <property type="entry name" value="D_2_HYDROXYACID_DH_1"/>
    <property type="match status" value="1"/>
</dbReference>
<reference evidence="12" key="1">
    <citation type="journal article" date="2021" name="PeerJ">
        <title>Extensive microbial diversity within the chicken gut microbiome revealed by metagenomics and culture.</title>
        <authorList>
            <person name="Gilroy R."/>
            <person name="Ravi A."/>
            <person name="Getino M."/>
            <person name="Pursley I."/>
            <person name="Horton D.L."/>
            <person name="Alikhan N.F."/>
            <person name="Baker D."/>
            <person name="Gharbi K."/>
            <person name="Hall N."/>
            <person name="Watson M."/>
            <person name="Adriaenssens E.M."/>
            <person name="Foster-Nyarko E."/>
            <person name="Jarju S."/>
            <person name="Secka A."/>
            <person name="Antonio M."/>
            <person name="Oren A."/>
            <person name="Chaudhuri R.R."/>
            <person name="La Ragione R."/>
            <person name="Hildebrand F."/>
            <person name="Pallen M.J."/>
        </authorList>
    </citation>
    <scope>NUCLEOTIDE SEQUENCE</scope>
    <source>
        <strain evidence="12">ChiHjej13B12-24818</strain>
    </source>
</reference>
<evidence type="ECO:0000259" key="10">
    <source>
        <dbReference type="Pfam" id="PF00724"/>
    </source>
</evidence>
<dbReference type="InterPro" id="IPR029752">
    <property type="entry name" value="D-isomer_DH_CS1"/>
</dbReference>
<evidence type="ECO:0000313" key="12">
    <source>
        <dbReference type="EMBL" id="HJB08919.1"/>
    </source>
</evidence>
<dbReference type="InterPro" id="IPR036188">
    <property type="entry name" value="FAD/NAD-bd_sf"/>
</dbReference>
<keyword evidence="8" id="KW-0408">Iron</keyword>
<comment type="cofactor">
    <cofactor evidence="2">
        <name>[4Fe-4S] cluster</name>
        <dbReference type="ChEBI" id="CHEBI:49883"/>
    </cofactor>
</comment>
<proteinExistence type="inferred from homology"/>
<dbReference type="InterPro" id="IPR013785">
    <property type="entry name" value="Aldolase_TIM"/>
</dbReference>
<evidence type="ECO:0000313" key="13">
    <source>
        <dbReference type="Proteomes" id="UP000823823"/>
    </source>
</evidence>
<gene>
    <name evidence="12" type="ORF">H9786_00070</name>
</gene>
<feature type="domain" description="NADH:flavin oxidoreductase/NADH oxidase N-terminal" evidence="10">
    <location>
        <begin position="8"/>
        <end position="331"/>
    </location>
</feature>
<dbReference type="SUPFAM" id="SSF51395">
    <property type="entry name" value="FMN-linked oxidoreductases"/>
    <property type="match status" value="1"/>
</dbReference>
<comment type="cofactor">
    <cofactor evidence="1">
        <name>FMN</name>
        <dbReference type="ChEBI" id="CHEBI:58210"/>
    </cofactor>
</comment>
<dbReference type="EMBL" id="DWZH01000001">
    <property type="protein sequence ID" value="HJB08919.1"/>
    <property type="molecule type" value="Genomic_DNA"/>
</dbReference>
<evidence type="ECO:0000259" key="11">
    <source>
        <dbReference type="Pfam" id="PF07992"/>
    </source>
</evidence>
<keyword evidence="4" id="KW-0285">Flavoprotein</keyword>
<dbReference type="InterPro" id="IPR051793">
    <property type="entry name" value="NADH:flavin_oxidoreductase"/>
</dbReference>
<evidence type="ECO:0000256" key="3">
    <source>
        <dbReference type="ARBA" id="ARBA00011048"/>
    </source>
</evidence>
<dbReference type="Gene3D" id="3.20.20.70">
    <property type="entry name" value="Aldolase class I"/>
    <property type="match status" value="1"/>
</dbReference>
<feature type="domain" description="FAD/NAD(P)-binding" evidence="11">
    <location>
        <begin position="379"/>
        <end position="656"/>
    </location>
</feature>
<evidence type="ECO:0000256" key="7">
    <source>
        <dbReference type="ARBA" id="ARBA00023002"/>
    </source>
</evidence>
<keyword evidence="7" id="KW-0560">Oxidoreductase</keyword>
<dbReference type="PRINTS" id="PR00368">
    <property type="entry name" value="FADPNR"/>
</dbReference>